<evidence type="ECO:0000256" key="6">
    <source>
        <dbReference type="ARBA" id="ARBA00022946"/>
    </source>
</evidence>
<evidence type="ECO:0000256" key="13">
    <source>
        <dbReference type="SAM" id="MobiDB-lite"/>
    </source>
</evidence>
<feature type="domain" description="Enoyl reductase (ER)" evidence="14">
    <location>
        <begin position="49"/>
        <end position="403"/>
    </location>
</feature>
<dbReference type="Pfam" id="PF08240">
    <property type="entry name" value="ADH_N"/>
    <property type="match status" value="1"/>
</dbReference>
<evidence type="ECO:0000256" key="7">
    <source>
        <dbReference type="ARBA" id="ARBA00023002"/>
    </source>
</evidence>
<dbReference type="EMBL" id="CAJVPI010000419">
    <property type="protein sequence ID" value="CAG8532668.1"/>
    <property type="molecule type" value="Genomic_DNA"/>
</dbReference>
<evidence type="ECO:0000256" key="11">
    <source>
        <dbReference type="ARBA" id="ARBA00038963"/>
    </source>
</evidence>
<evidence type="ECO:0000256" key="12">
    <source>
        <dbReference type="ARBA" id="ARBA00048843"/>
    </source>
</evidence>
<protein>
    <recommendedName>
        <fullName evidence="11">enoyl-[acyl-carrier-protein] reductase</fullName>
        <ecNumber evidence="11">1.3.1.104</ecNumber>
    </recommendedName>
</protein>
<dbReference type="CDD" id="cd08290">
    <property type="entry name" value="ETR"/>
    <property type="match status" value="1"/>
</dbReference>
<dbReference type="SUPFAM" id="SSF51735">
    <property type="entry name" value="NAD(P)-binding Rossmann-fold domains"/>
    <property type="match status" value="1"/>
</dbReference>
<dbReference type="InterPro" id="IPR011032">
    <property type="entry name" value="GroES-like_sf"/>
</dbReference>
<evidence type="ECO:0000256" key="5">
    <source>
        <dbReference type="ARBA" id="ARBA00022857"/>
    </source>
</evidence>
<evidence type="ECO:0000256" key="9">
    <source>
        <dbReference type="ARBA" id="ARBA00023128"/>
    </source>
</evidence>
<keyword evidence="3" id="KW-0444">Lipid biosynthesis</keyword>
<evidence type="ECO:0000256" key="8">
    <source>
        <dbReference type="ARBA" id="ARBA00023098"/>
    </source>
</evidence>
<comment type="catalytic activity">
    <reaction evidence="12">
        <text>a 2,3-saturated acyl-[ACP] + NADP(+) = a (2E)-enoyl-[ACP] + NADPH + H(+)</text>
        <dbReference type="Rhea" id="RHEA:22564"/>
        <dbReference type="Rhea" id="RHEA-COMP:9925"/>
        <dbReference type="Rhea" id="RHEA-COMP:9926"/>
        <dbReference type="ChEBI" id="CHEBI:15378"/>
        <dbReference type="ChEBI" id="CHEBI:57783"/>
        <dbReference type="ChEBI" id="CHEBI:58349"/>
        <dbReference type="ChEBI" id="CHEBI:78784"/>
        <dbReference type="ChEBI" id="CHEBI:78785"/>
        <dbReference type="EC" id="1.3.1.104"/>
    </reaction>
</comment>
<keyword evidence="5" id="KW-0521">NADP</keyword>
<dbReference type="FunFam" id="3.40.50.720:FF:000112">
    <property type="entry name" value="Enoyl-[acyl-carrier-protein] reductase 1, mitochondrial"/>
    <property type="match status" value="1"/>
</dbReference>
<keyword evidence="16" id="KW-1185">Reference proteome</keyword>
<evidence type="ECO:0000256" key="1">
    <source>
        <dbReference type="ARBA" id="ARBA00004173"/>
    </source>
</evidence>
<evidence type="ECO:0000256" key="3">
    <source>
        <dbReference type="ARBA" id="ARBA00022516"/>
    </source>
</evidence>
<comment type="subcellular location">
    <subcellularLocation>
        <location evidence="1">Mitochondrion</location>
    </subcellularLocation>
</comment>
<dbReference type="InterPro" id="IPR036291">
    <property type="entry name" value="NAD(P)-bd_dom_sf"/>
</dbReference>
<comment type="similarity">
    <text evidence="2">Belongs to the zinc-containing alcohol dehydrogenase family. Quinone oxidoreductase subfamily.</text>
</comment>
<dbReference type="AlphaFoldDB" id="A0A9N9FH43"/>
<dbReference type="EC" id="1.3.1.104" evidence="11"/>
<dbReference type="SMART" id="SM00829">
    <property type="entry name" value="PKS_ER"/>
    <property type="match status" value="1"/>
</dbReference>
<sequence length="419" mass="46259">MQHIACNFTRSLSQNALLISALRIRSLSTAAPISPISRAIVFSTNGPPSSVLKVVSYKLAPLTPKTVYLKFLAAPINPSDINTIEGTYPIEVKLRNLEKEGTEEEQEDNAKYVGKGRKTGEENDNEDLVAVCGNEGVAEVIAVGSEVKNIKKGQWVIMRRSGFGTWRTYAAAFANELMSIDHTSISPTVASTISVNPCTAYRMLKDFVKLREGDYIVQNGANSAVGQMVVQLAKSWGVMSINIVRDRQNYTEIAQHLRSIGATHVIPNSILTCPSSLSTFVSSLPPSPNAVLGLNCTSGPIATQMCKLLSPSATVVTYGAMSKQPIRLAASQLIFKDFRFVGFWMTRWYKDMEAKGGNDRKDMLDELLDMFRKGEITLPEYEEIKWGQEESEEEALKKVNDILTKGTKMNVKKQIFTMV</sequence>
<dbReference type="GO" id="GO:0006633">
    <property type="term" value="P:fatty acid biosynthetic process"/>
    <property type="evidence" value="ECO:0007669"/>
    <property type="project" value="UniProtKB-KW"/>
</dbReference>
<dbReference type="Proteomes" id="UP000789739">
    <property type="component" value="Unassembled WGS sequence"/>
</dbReference>
<keyword evidence="7" id="KW-0560">Oxidoreductase</keyword>
<keyword evidence="4" id="KW-0276">Fatty acid metabolism</keyword>
<dbReference type="InterPro" id="IPR013154">
    <property type="entry name" value="ADH-like_N"/>
</dbReference>
<evidence type="ECO:0000313" key="16">
    <source>
        <dbReference type="Proteomes" id="UP000789739"/>
    </source>
</evidence>
<comment type="caution">
    <text evidence="15">The sequence shown here is derived from an EMBL/GenBank/DDBJ whole genome shotgun (WGS) entry which is preliminary data.</text>
</comment>
<gene>
    <name evidence="15" type="ORF">PBRASI_LOCUS4189</name>
</gene>
<dbReference type="PANTHER" id="PTHR43981">
    <property type="entry name" value="ENOYL-[ACYL-CARRIER-PROTEIN] REDUCTASE, MITOCHONDRIAL"/>
    <property type="match status" value="1"/>
</dbReference>
<keyword evidence="10" id="KW-0275">Fatty acid biosynthesis</keyword>
<evidence type="ECO:0000259" key="14">
    <source>
        <dbReference type="SMART" id="SM00829"/>
    </source>
</evidence>
<feature type="region of interest" description="Disordered" evidence="13">
    <location>
        <begin position="99"/>
        <end position="121"/>
    </location>
</feature>
<dbReference type="OrthoDB" id="7482721at2759"/>
<evidence type="ECO:0000256" key="10">
    <source>
        <dbReference type="ARBA" id="ARBA00023160"/>
    </source>
</evidence>
<proteinExistence type="inferred from homology"/>
<dbReference type="Gene3D" id="3.90.180.10">
    <property type="entry name" value="Medium-chain alcohol dehydrogenases, catalytic domain"/>
    <property type="match status" value="1"/>
</dbReference>
<dbReference type="Gene3D" id="3.40.50.720">
    <property type="entry name" value="NAD(P)-binding Rossmann-like Domain"/>
    <property type="match status" value="1"/>
</dbReference>
<reference evidence="15" key="1">
    <citation type="submission" date="2021-06" db="EMBL/GenBank/DDBJ databases">
        <authorList>
            <person name="Kallberg Y."/>
            <person name="Tangrot J."/>
            <person name="Rosling A."/>
        </authorList>
    </citation>
    <scope>NUCLEOTIDE SEQUENCE</scope>
    <source>
        <strain evidence="15">BR232B</strain>
    </source>
</reference>
<dbReference type="SUPFAM" id="SSF50129">
    <property type="entry name" value="GroES-like"/>
    <property type="match status" value="1"/>
</dbReference>
<dbReference type="InterPro" id="IPR020843">
    <property type="entry name" value="ER"/>
</dbReference>
<keyword evidence="6" id="KW-0809">Transit peptide</keyword>
<accession>A0A9N9FH43</accession>
<keyword evidence="9" id="KW-0496">Mitochondrion</keyword>
<dbReference type="GO" id="GO:0005739">
    <property type="term" value="C:mitochondrion"/>
    <property type="evidence" value="ECO:0007669"/>
    <property type="project" value="UniProtKB-SubCell"/>
</dbReference>
<name>A0A9N9FH43_9GLOM</name>
<evidence type="ECO:0000313" key="15">
    <source>
        <dbReference type="EMBL" id="CAG8532668.1"/>
    </source>
</evidence>
<evidence type="ECO:0000256" key="2">
    <source>
        <dbReference type="ARBA" id="ARBA00010371"/>
    </source>
</evidence>
<dbReference type="GO" id="GO:0141148">
    <property type="term" value="F:enoyl-[acyl-carrier-protein] reductase (NADPH) activity"/>
    <property type="evidence" value="ECO:0007669"/>
    <property type="project" value="UniProtKB-EC"/>
</dbReference>
<dbReference type="InterPro" id="IPR013149">
    <property type="entry name" value="ADH-like_C"/>
</dbReference>
<dbReference type="PANTHER" id="PTHR43981:SF2">
    <property type="entry name" value="ENOYL-[ACYL-CARRIER-PROTEIN] REDUCTASE, MITOCHONDRIAL"/>
    <property type="match status" value="1"/>
</dbReference>
<keyword evidence="8" id="KW-0443">Lipid metabolism</keyword>
<dbReference type="Pfam" id="PF00107">
    <property type="entry name" value="ADH_zinc_N"/>
    <property type="match status" value="1"/>
</dbReference>
<organism evidence="15 16">
    <name type="scientific">Paraglomus brasilianum</name>
    <dbReference type="NCBI Taxonomy" id="144538"/>
    <lineage>
        <taxon>Eukaryota</taxon>
        <taxon>Fungi</taxon>
        <taxon>Fungi incertae sedis</taxon>
        <taxon>Mucoromycota</taxon>
        <taxon>Glomeromycotina</taxon>
        <taxon>Glomeromycetes</taxon>
        <taxon>Paraglomerales</taxon>
        <taxon>Paraglomeraceae</taxon>
        <taxon>Paraglomus</taxon>
    </lineage>
</organism>
<dbReference type="InterPro" id="IPR051034">
    <property type="entry name" value="Mito_Enoyl-ACP_Reductase"/>
</dbReference>
<evidence type="ECO:0000256" key="4">
    <source>
        <dbReference type="ARBA" id="ARBA00022832"/>
    </source>
</evidence>